<keyword evidence="2 6" id="KW-0812">Transmembrane</keyword>
<dbReference type="AlphaFoldDB" id="A0AAN5HYZ4"/>
<feature type="transmembrane region" description="Helical" evidence="6">
    <location>
        <begin position="68"/>
        <end position="86"/>
    </location>
</feature>
<name>A0AAN5HYZ4_9BILA</name>
<keyword evidence="8" id="KW-1185">Reference proteome</keyword>
<feature type="transmembrane region" description="Helical" evidence="6">
    <location>
        <begin position="162"/>
        <end position="185"/>
    </location>
</feature>
<keyword evidence="4 6" id="KW-0472">Membrane</keyword>
<dbReference type="InterPro" id="IPR019408">
    <property type="entry name" value="7TM_GPCR_serpentine_rcpt_Srab"/>
</dbReference>
<comment type="similarity">
    <text evidence="5">Belongs to the nematode receptor-like protein sra family.</text>
</comment>
<gene>
    <name evidence="7" type="ORF">PMAYCL1PPCAC_15751</name>
</gene>
<feature type="transmembrane region" description="Helical" evidence="6">
    <location>
        <begin position="106"/>
        <end position="130"/>
    </location>
</feature>
<sequence length="206" mass="23445">FAQIVSLYYRYAAENQCQAEIPRKLCFVRMLGSTVLPSIVVVHTAITLERGLVTFSIDKRARMVISRVILGISVAVSIVYGFFTYQHEPLEGTSPYCSAITTHSEWRVALAINGMFFLDIVTVVGTLAFWRINKKAMSTGNFDSLDAKYSRIMNNRIIVNTLYIEILHSLVYAYLFVVYALAAYFKLHTKLDHFYQNVVTNVSIVY</sequence>
<reference evidence="8" key="1">
    <citation type="submission" date="2022-10" db="EMBL/GenBank/DDBJ databases">
        <title>Genome assembly of Pristionchus species.</title>
        <authorList>
            <person name="Yoshida K."/>
            <person name="Sommer R.J."/>
        </authorList>
    </citation>
    <scope>NUCLEOTIDE SEQUENCE [LARGE SCALE GENOMIC DNA]</scope>
    <source>
        <strain evidence="8">RS5460</strain>
    </source>
</reference>
<dbReference type="EMBL" id="BTRK01000004">
    <property type="protein sequence ID" value="GMR45556.1"/>
    <property type="molecule type" value="Genomic_DNA"/>
</dbReference>
<feature type="non-terminal residue" evidence="7">
    <location>
        <position position="206"/>
    </location>
</feature>
<accession>A0AAN5HYZ4</accession>
<proteinExistence type="inferred from homology"/>
<keyword evidence="3 6" id="KW-1133">Transmembrane helix</keyword>
<evidence type="ECO:0000313" key="7">
    <source>
        <dbReference type="EMBL" id="GMR45556.1"/>
    </source>
</evidence>
<evidence type="ECO:0008006" key="9">
    <source>
        <dbReference type="Google" id="ProtNLM"/>
    </source>
</evidence>
<organism evidence="7 8">
    <name type="scientific">Pristionchus mayeri</name>
    <dbReference type="NCBI Taxonomy" id="1317129"/>
    <lineage>
        <taxon>Eukaryota</taxon>
        <taxon>Metazoa</taxon>
        <taxon>Ecdysozoa</taxon>
        <taxon>Nematoda</taxon>
        <taxon>Chromadorea</taxon>
        <taxon>Rhabditida</taxon>
        <taxon>Rhabditina</taxon>
        <taxon>Diplogasteromorpha</taxon>
        <taxon>Diplogasteroidea</taxon>
        <taxon>Neodiplogasteridae</taxon>
        <taxon>Pristionchus</taxon>
    </lineage>
</organism>
<evidence type="ECO:0000256" key="2">
    <source>
        <dbReference type="ARBA" id="ARBA00022692"/>
    </source>
</evidence>
<feature type="non-terminal residue" evidence="7">
    <location>
        <position position="1"/>
    </location>
</feature>
<dbReference type="PANTHER" id="PTHR31357">
    <property type="entry name" value="SERPENTINE RECEPTOR CLASS ALPHA-10"/>
    <property type="match status" value="1"/>
</dbReference>
<evidence type="ECO:0000256" key="5">
    <source>
        <dbReference type="ARBA" id="ARBA00037994"/>
    </source>
</evidence>
<evidence type="ECO:0000256" key="6">
    <source>
        <dbReference type="SAM" id="Phobius"/>
    </source>
</evidence>
<dbReference type="InterPro" id="IPR051080">
    <property type="entry name" value="Nematode_rcpt-like_serp_alpha"/>
</dbReference>
<comment type="caution">
    <text evidence="7">The sequence shown here is derived from an EMBL/GenBank/DDBJ whole genome shotgun (WGS) entry which is preliminary data.</text>
</comment>
<protein>
    <recommendedName>
        <fullName evidence="9">G protein-coupled receptor</fullName>
    </recommendedName>
</protein>
<dbReference type="GO" id="GO:0004984">
    <property type="term" value="F:olfactory receptor activity"/>
    <property type="evidence" value="ECO:0007669"/>
    <property type="project" value="TreeGrafter"/>
</dbReference>
<dbReference type="Proteomes" id="UP001328107">
    <property type="component" value="Unassembled WGS sequence"/>
</dbReference>
<dbReference type="Pfam" id="PF10292">
    <property type="entry name" value="7TM_GPCR_Srab"/>
    <property type="match status" value="1"/>
</dbReference>
<dbReference type="GO" id="GO:0016020">
    <property type="term" value="C:membrane"/>
    <property type="evidence" value="ECO:0007669"/>
    <property type="project" value="UniProtKB-SubCell"/>
</dbReference>
<comment type="subcellular location">
    <subcellularLocation>
        <location evidence="1">Membrane</location>
        <topology evidence="1">Multi-pass membrane protein</topology>
    </subcellularLocation>
</comment>
<evidence type="ECO:0000256" key="3">
    <source>
        <dbReference type="ARBA" id="ARBA00022989"/>
    </source>
</evidence>
<evidence type="ECO:0000256" key="4">
    <source>
        <dbReference type="ARBA" id="ARBA00023136"/>
    </source>
</evidence>
<evidence type="ECO:0000313" key="8">
    <source>
        <dbReference type="Proteomes" id="UP001328107"/>
    </source>
</evidence>
<evidence type="ECO:0000256" key="1">
    <source>
        <dbReference type="ARBA" id="ARBA00004141"/>
    </source>
</evidence>
<dbReference type="PANTHER" id="PTHR31357:SF5">
    <property type="entry name" value="SERPENTINE RECEPTOR CLASS ALPHA-1-RELATED"/>
    <property type="match status" value="1"/>
</dbReference>